<keyword evidence="4" id="KW-1134">Transmembrane beta strand</keyword>
<dbReference type="SMART" id="SM00965">
    <property type="entry name" value="STN"/>
    <property type="match status" value="1"/>
</dbReference>
<evidence type="ECO:0000256" key="3">
    <source>
        <dbReference type="ARBA" id="ARBA00023237"/>
    </source>
</evidence>
<dbReference type="SUPFAM" id="SSF56935">
    <property type="entry name" value="Porins"/>
    <property type="match status" value="1"/>
</dbReference>
<dbReference type="SUPFAM" id="SSF49464">
    <property type="entry name" value="Carboxypeptidase regulatory domain-like"/>
    <property type="match status" value="1"/>
</dbReference>
<evidence type="ECO:0000259" key="6">
    <source>
        <dbReference type="SMART" id="SM00965"/>
    </source>
</evidence>
<evidence type="ECO:0000256" key="2">
    <source>
        <dbReference type="ARBA" id="ARBA00023136"/>
    </source>
</evidence>
<protein>
    <submittedName>
        <fullName evidence="7">TonB-linked outer membrane protein, SusC/RagA family</fullName>
    </submittedName>
</protein>
<dbReference type="EMBL" id="FNQY01000041">
    <property type="protein sequence ID" value="SEA66288.1"/>
    <property type="molecule type" value="Genomic_DNA"/>
</dbReference>
<feature type="chain" id="PRO_5011536068" evidence="5">
    <location>
        <begin position="50"/>
        <end position="1162"/>
    </location>
</feature>
<comment type="similarity">
    <text evidence="4">Belongs to the TonB-dependent receptor family.</text>
</comment>
<keyword evidence="4" id="KW-0812">Transmembrane</keyword>
<reference evidence="7 8" key="1">
    <citation type="submission" date="2016-10" db="EMBL/GenBank/DDBJ databases">
        <authorList>
            <person name="de Groot N.N."/>
        </authorList>
    </citation>
    <scope>NUCLEOTIDE SEQUENCE [LARGE SCALE GENOMIC DNA]</scope>
    <source>
        <strain evidence="7 8">Vu-144</strain>
    </source>
</reference>
<gene>
    <name evidence="7" type="ORF">SAMN05192529_14110</name>
</gene>
<keyword evidence="5" id="KW-0732">Signal</keyword>
<dbReference type="FunFam" id="2.170.130.10:FF:000003">
    <property type="entry name" value="SusC/RagA family TonB-linked outer membrane protein"/>
    <property type="match status" value="1"/>
</dbReference>
<dbReference type="Pfam" id="PF07715">
    <property type="entry name" value="Plug"/>
    <property type="match status" value="1"/>
</dbReference>
<dbReference type="NCBIfam" id="TIGR04056">
    <property type="entry name" value="OMP_RagA_SusC"/>
    <property type="match status" value="1"/>
</dbReference>
<organism evidence="7 8">
    <name type="scientific">Arachidicoccus rhizosphaerae</name>
    <dbReference type="NCBI Taxonomy" id="551991"/>
    <lineage>
        <taxon>Bacteria</taxon>
        <taxon>Pseudomonadati</taxon>
        <taxon>Bacteroidota</taxon>
        <taxon>Chitinophagia</taxon>
        <taxon>Chitinophagales</taxon>
        <taxon>Chitinophagaceae</taxon>
        <taxon>Arachidicoccus</taxon>
    </lineage>
</organism>
<accession>A0A1H4D128</accession>
<keyword evidence="2 4" id="KW-0472">Membrane</keyword>
<proteinExistence type="inferred from homology"/>
<dbReference type="Pfam" id="PF13715">
    <property type="entry name" value="CarbopepD_reg_2"/>
    <property type="match status" value="1"/>
</dbReference>
<dbReference type="GO" id="GO:0009279">
    <property type="term" value="C:cell outer membrane"/>
    <property type="evidence" value="ECO:0007669"/>
    <property type="project" value="UniProtKB-SubCell"/>
</dbReference>
<dbReference type="InterPro" id="IPR011662">
    <property type="entry name" value="Secretin/TonB_short_N"/>
</dbReference>
<keyword evidence="3 4" id="KW-0998">Cell outer membrane</keyword>
<dbReference type="Gene3D" id="2.170.130.10">
    <property type="entry name" value="TonB-dependent receptor, plug domain"/>
    <property type="match status" value="1"/>
</dbReference>
<dbReference type="InterPro" id="IPR012910">
    <property type="entry name" value="Plug_dom"/>
</dbReference>
<dbReference type="Gene3D" id="2.60.40.1120">
    <property type="entry name" value="Carboxypeptidase-like, regulatory domain"/>
    <property type="match status" value="1"/>
</dbReference>
<feature type="domain" description="Secretin/TonB short N-terminal" evidence="6">
    <location>
        <begin position="80"/>
        <end position="130"/>
    </location>
</feature>
<evidence type="ECO:0000313" key="8">
    <source>
        <dbReference type="Proteomes" id="UP000199041"/>
    </source>
</evidence>
<dbReference type="Gene3D" id="3.55.50.30">
    <property type="match status" value="1"/>
</dbReference>
<sequence length="1162" mass="130715">MSSTAKSVHPAQKRGCQPEPCRTRMKKWIRTLCLVMAISCMLQAGPLQAKGYYQNDKITLNAENAPLKSALRKIEQQTNYLFIYAKDIDASRTVSIHADGESISTVLDRLLTPLNLGYKAEGKHITIINRKTPEKKPVSTGQLRELRGRIIDGKTGEPISGASVRVQGTTVGTNTDKDGLYNLKTTLKEGILIVSYIGYNDIEIKVGSKENFYEGALYEKVNDLNETVVVAYGTQRKISNIGAQATMKTSDLKIPSSNLTGTLAGRLGGVISVQRSGEPGKNSADIWIRGIATPNSATPLILVDGVERSFNDIDPEDVESLTILKDASATAVYGVRGANGVIIIRTKPGKIGKPTINGDYYESFIKFTKKVELTDGVGYMEAANEALRNDGLTPKYSQDYIDNTKLGRDPYLYPNVDWLDETFNDWGHNRRANVNVRGGSEKATYYASVSYYNEIGMMATDKTITGYNSKMKYDRYNFTTNIAINATSTTKVEIGAQGYLGEGNYAAISSHDVYNSAMGISPVDYPKMFYVNGEPYVPGINPNGGFRNPYADATRRGYNTVSKNQVYSNLRVTQDLDQITKNLKFSGMFAYDVYNEVSLNQSRRESTYYFTDINVPYDMDGYPILTKTYTGSDVLGYSQGSSGNKKTYLEASFTYDRAFGDHRVSGLLLYNQQQRLEYPQGTLENAIPYRMRGLAGRATYSWKDRYFAEFNIGYTGAENFSPKKRYGTFPAYGVGWVVSNEKFWAPLTSTFSFLKFRYTDGRIGNSNVSDRRFMYLDQITGNGSFGYVFGPNGDKYGGYEIVNNAVDLTWEESRKQDFGIDMRFFGDDLSIVIDLFKERRSNILIKRENSIPSFIGFNMASPYGNVGIIENKGLDGTIEYNKHINKNWRVSLRGNFTYNNDKWVKGDLPEQRYPWMNQIGQKILGQTGYIAEGLFTQQQIDDMNRWESLSDEDKLITSRPFASQFGNVKAGDIRYKDLNQDGKIDAYDKTYINRGDVPAIVYGFGFTVQYKELSLSALFQGVAKAQRILRGNSIQPFNGGGGAGNLYYNIEDRWTVDHPNQDVFYPRLSYGAETADNQNNFQPSTWWVRDMDFVRLKTLQVSYNLPKRWAERLSLKNAAVYMMGYNLFTITKFKLWDPELNTDNGSQYPNTSSMSVGINFTF</sequence>
<comment type="subcellular location">
    <subcellularLocation>
        <location evidence="4">Cell outer membrane</location>
        <topology evidence="4">Multi-pass membrane protein</topology>
    </subcellularLocation>
</comment>
<dbReference type="RefSeq" id="WP_211481912.1">
    <property type="nucleotide sequence ID" value="NZ_FNQY01000041.1"/>
</dbReference>
<dbReference type="PROSITE" id="PS52016">
    <property type="entry name" value="TONB_DEPENDENT_REC_3"/>
    <property type="match status" value="1"/>
</dbReference>
<name>A0A1H4D128_9BACT</name>
<evidence type="ECO:0000313" key="7">
    <source>
        <dbReference type="EMBL" id="SEA66288.1"/>
    </source>
</evidence>
<dbReference type="Proteomes" id="UP000199041">
    <property type="component" value="Unassembled WGS sequence"/>
</dbReference>
<dbReference type="InterPro" id="IPR023996">
    <property type="entry name" value="TonB-dep_OMP_SusC/RagA"/>
</dbReference>
<evidence type="ECO:0000256" key="4">
    <source>
        <dbReference type="PROSITE-ProRule" id="PRU01360"/>
    </source>
</evidence>
<dbReference type="AlphaFoldDB" id="A0A1H4D128"/>
<dbReference type="InterPro" id="IPR037066">
    <property type="entry name" value="Plug_dom_sf"/>
</dbReference>
<dbReference type="STRING" id="551991.SAMN05192529_14110"/>
<dbReference type="Pfam" id="PF07660">
    <property type="entry name" value="STN"/>
    <property type="match status" value="1"/>
</dbReference>
<keyword evidence="8" id="KW-1185">Reference proteome</keyword>
<evidence type="ECO:0000256" key="5">
    <source>
        <dbReference type="SAM" id="SignalP"/>
    </source>
</evidence>
<dbReference type="InterPro" id="IPR008969">
    <property type="entry name" value="CarboxyPept-like_regulatory"/>
</dbReference>
<dbReference type="NCBIfam" id="TIGR04057">
    <property type="entry name" value="SusC_RagA_signa"/>
    <property type="match status" value="1"/>
</dbReference>
<feature type="signal peptide" evidence="5">
    <location>
        <begin position="1"/>
        <end position="49"/>
    </location>
</feature>
<dbReference type="InterPro" id="IPR023997">
    <property type="entry name" value="TonB-dep_OMP_SusC/RagA_CS"/>
</dbReference>
<evidence type="ECO:0000256" key="1">
    <source>
        <dbReference type="ARBA" id="ARBA00022448"/>
    </source>
</evidence>
<dbReference type="InterPro" id="IPR039426">
    <property type="entry name" value="TonB-dep_rcpt-like"/>
</dbReference>
<keyword evidence="1 4" id="KW-0813">Transport</keyword>